<keyword evidence="1" id="KW-0472">Membrane</keyword>
<reference evidence="2 3" key="1">
    <citation type="journal article" date="2015" name="Nature">
        <title>rRNA introns, odd ribosomes, and small enigmatic genomes across a large radiation of phyla.</title>
        <authorList>
            <person name="Brown C.T."/>
            <person name="Hug L.A."/>
            <person name="Thomas B.C."/>
            <person name="Sharon I."/>
            <person name="Castelle C.J."/>
            <person name="Singh A."/>
            <person name="Wilkins M.J."/>
            <person name="Williams K.H."/>
            <person name="Banfield J.F."/>
        </authorList>
    </citation>
    <scope>NUCLEOTIDE SEQUENCE [LARGE SCALE GENOMIC DNA]</scope>
</reference>
<sequence>MKTLIHFIVSALAILVTAYILPGVHVDGIVAALVLAVVLGVINTILRPILVFLTLPLTIVTLGLFILVINGLLVMLASYIVPGFTVASFWWALLFGIVLAIVSWVLERFEKEE</sequence>
<evidence type="ECO:0000313" key="3">
    <source>
        <dbReference type="Proteomes" id="UP000033831"/>
    </source>
</evidence>
<dbReference type="PANTHER" id="PTHR37309:SF1">
    <property type="entry name" value="SLR0284 PROTEIN"/>
    <property type="match status" value="1"/>
</dbReference>
<evidence type="ECO:0008006" key="4">
    <source>
        <dbReference type="Google" id="ProtNLM"/>
    </source>
</evidence>
<feature type="transmembrane region" description="Helical" evidence="1">
    <location>
        <begin position="28"/>
        <end position="46"/>
    </location>
</feature>
<feature type="transmembrane region" description="Helical" evidence="1">
    <location>
        <begin position="87"/>
        <end position="106"/>
    </location>
</feature>
<dbReference type="PANTHER" id="PTHR37309">
    <property type="entry name" value="SLR0284 PROTEIN"/>
    <property type="match status" value="1"/>
</dbReference>
<feature type="transmembrane region" description="Helical" evidence="1">
    <location>
        <begin position="53"/>
        <end position="81"/>
    </location>
</feature>
<dbReference type="Pfam" id="PF04020">
    <property type="entry name" value="Phage_holin_4_2"/>
    <property type="match status" value="1"/>
</dbReference>
<protein>
    <recommendedName>
        <fullName evidence="4">Phage holin family protein</fullName>
    </recommendedName>
</protein>
<dbReference type="AlphaFoldDB" id="A0A0G1FS44"/>
<dbReference type="Proteomes" id="UP000033831">
    <property type="component" value="Unassembled WGS sequence"/>
</dbReference>
<evidence type="ECO:0000256" key="1">
    <source>
        <dbReference type="SAM" id="Phobius"/>
    </source>
</evidence>
<evidence type="ECO:0000313" key="2">
    <source>
        <dbReference type="EMBL" id="KKT25190.1"/>
    </source>
</evidence>
<proteinExistence type="predicted"/>
<dbReference type="InterPro" id="IPR007165">
    <property type="entry name" value="Phage_holin_4_2"/>
</dbReference>
<keyword evidence="1" id="KW-1133">Transmembrane helix</keyword>
<keyword evidence="1" id="KW-0812">Transmembrane</keyword>
<accession>A0A0G1FS44</accession>
<comment type="caution">
    <text evidence="2">The sequence shown here is derived from an EMBL/GenBank/DDBJ whole genome shotgun (WGS) entry which is preliminary data.</text>
</comment>
<gene>
    <name evidence="2" type="ORF">UW07_C0001G0022</name>
</gene>
<organism evidence="2 3">
    <name type="scientific">Candidatus Nomurabacteria bacterium GW2011_GWF2_43_8</name>
    <dbReference type="NCBI Taxonomy" id="1618779"/>
    <lineage>
        <taxon>Bacteria</taxon>
        <taxon>Candidatus Nomuraibacteriota</taxon>
    </lineage>
</organism>
<dbReference type="EMBL" id="LCGX01000001">
    <property type="protein sequence ID" value="KKT25190.1"/>
    <property type="molecule type" value="Genomic_DNA"/>
</dbReference>
<name>A0A0G1FS44_9BACT</name>